<dbReference type="InterPro" id="IPR012955">
    <property type="entry name" value="CASP_C"/>
</dbReference>
<evidence type="ECO:0000256" key="11">
    <source>
        <dbReference type="SAM" id="Phobius"/>
    </source>
</evidence>
<evidence type="ECO:0000259" key="13">
    <source>
        <dbReference type="Pfam" id="PF25398"/>
    </source>
</evidence>
<evidence type="ECO:0000256" key="6">
    <source>
        <dbReference type="ARBA" id="ARBA00022989"/>
    </source>
</evidence>
<evidence type="ECO:0000256" key="4">
    <source>
        <dbReference type="ARBA" id="ARBA00022448"/>
    </source>
</evidence>
<evidence type="ECO:0000256" key="1">
    <source>
        <dbReference type="ARBA" id="ARBA00004409"/>
    </source>
</evidence>
<dbReference type="GO" id="GO:0006891">
    <property type="term" value="P:intra-Golgi vesicle-mediated transport"/>
    <property type="evidence" value="ECO:0007669"/>
    <property type="project" value="InterPro"/>
</dbReference>
<comment type="similarity">
    <text evidence="2">Belongs to the CASP family.</text>
</comment>
<feature type="transmembrane region" description="Helical" evidence="11">
    <location>
        <begin position="678"/>
        <end position="696"/>
    </location>
</feature>
<name>A0A2P6NBY2_9EUKA</name>
<dbReference type="Pfam" id="PF25398">
    <property type="entry name" value="CUX1_N"/>
    <property type="match status" value="1"/>
</dbReference>
<evidence type="ECO:0000256" key="5">
    <source>
        <dbReference type="ARBA" id="ARBA00022692"/>
    </source>
</evidence>
<dbReference type="InParanoid" id="A0A2P6NBY2"/>
<keyword evidence="7" id="KW-0333">Golgi apparatus</keyword>
<keyword evidence="6 11" id="KW-1133">Transmembrane helix</keyword>
<keyword evidence="5 11" id="KW-0812">Transmembrane</keyword>
<accession>A0A2P6NBY2</accession>
<keyword evidence="15" id="KW-1185">Reference proteome</keyword>
<feature type="coiled-coil region" evidence="10">
    <location>
        <begin position="183"/>
        <end position="324"/>
    </location>
</feature>
<dbReference type="GO" id="GO:0000139">
    <property type="term" value="C:Golgi membrane"/>
    <property type="evidence" value="ECO:0007669"/>
    <property type="project" value="UniProtKB-SubCell"/>
</dbReference>
<evidence type="ECO:0000256" key="7">
    <source>
        <dbReference type="ARBA" id="ARBA00023034"/>
    </source>
</evidence>
<feature type="coiled-coil region" evidence="10">
    <location>
        <begin position="548"/>
        <end position="596"/>
    </location>
</feature>
<dbReference type="Proteomes" id="UP000241769">
    <property type="component" value="Unassembled WGS sequence"/>
</dbReference>
<dbReference type="STRING" id="1890364.A0A2P6NBY2"/>
<dbReference type="EMBL" id="MDYQ01000124">
    <property type="protein sequence ID" value="PRP81469.1"/>
    <property type="molecule type" value="Genomic_DNA"/>
</dbReference>
<evidence type="ECO:0000256" key="2">
    <source>
        <dbReference type="ARBA" id="ARBA00006415"/>
    </source>
</evidence>
<evidence type="ECO:0000256" key="10">
    <source>
        <dbReference type="SAM" id="Coils"/>
    </source>
</evidence>
<dbReference type="OrthoDB" id="10257567at2759"/>
<comment type="subcellular location">
    <subcellularLocation>
        <location evidence="1">Golgi apparatus membrane</location>
        <topology evidence="1">Single-pass type IV membrane protein</topology>
    </subcellularLocation>
</comment>
<feature type="domain" description="CASP C-terminal" evidence="12">
    <location>
        <begin position="460"/>
        <end position="701"/>
    </location>
</feature>
<keyword evidence="4" id="KW-0813">Transport</keyword>
<dbReference type="InterPro" id="IPR057476">
    <property type="entry name" value="Cux_N"/>
</dbReference>
<dbReference type="FunCoup" id="A0A2P6NBY2">
    <property type="interactions" value="86"/>
</dbReference>
<gene>
    <name evidence="14" type="ORF">PROFUN_10999</name>
</gene>
<feature type="domain" description="Cux N-terminal" evidence="13">
    <location>
        <begin position="83"/>
        <end position="177"/>
    </location>
</feature>
<keyword evidence="8 10" id="KW-0175">Coiled coil</keyword>
<dbReference type="PANTHER" id="PTHR14043:SF2">
    <property type="entry name" value="HOMEOBOX PROTEIN CUT"/>
    <property type="match status" value="1"/>
</dbReference>
<keyword evidence="9 11" id="KW-0472">Membrane</keyword>
<evidence type="ECO:0000313" key="14">
    <source>
        <dbReference type="EMBL" id="PRP81469.1"/>
    </source>
</evidence>
<dbReference type="Pfam" id="PF08172">
    <property type="entry name" value="CASP_C"/>
    <property type="match status" value="1"/>
</dbReference>
<sequence>MECLRPWMKTWATNAGKSEPAEFNVFALSISLQVVQAVTPPVCSPVFSRQISSYAVVDYRVTSTLKNEINSPRILGLVFKTANERGELDSQAAEIASGKEANAVIRKKLAEQTRDFRKTSDEEKVKSFGVLLKAYQEEIDRLTKKSKFAEHSFLSVYQVLAEAPDPSKGLSALQEETHRSGKIVDLESENRKLRAELDSFKREFSGVKNQEVTIRALEDQLNEYKQQTEAVISERIKGSERQVAEERQKTIDAMNEREQETRRALQASQEETARLQRSLDTVQNEYDDLRSRFEEKTGDRQSEMDMLVQEVEENRHRIAQLLREKVDVVYNSSTLKERQEILSSGVVATSRDGSSPDLELELAKKDIELSQLRDHTKNVEKTLSSERNTSQAELLNRQTRIESQEKQIHAYEEDLKTRPTQQEYVKLKRQLQVLKKATENADDNEIDPDEELPSLEKIFKEKNKKLETENMRAKATVQTLEEQVSTLRNKLAETEANETRLKQLVHKLEEDISHGSNSSEISGQISVVEEIMQQPAVGRKVSEDNTVLQVVTNQRDRFRGRIRDLEEETKGLHSKMQQREQEIDTLRTDNVKLYERIRYLQSYSNSSSGANRRGGMIDIEAGKTDLDAKYSPLYEDSVNPFTLFNRKEKYQRYKDLNPAEKVILNGGQFLLSNKVTRTFLFFYSVLLHLLVFISLYRAATTSANTTVVEHQ</sequence>
<protein>
    <recommendedName>
        <fullName evidence="3">Protein CASP</fullName>
    </recommendedName>
</protein>
<feature type="coiled-coil region" evidence="10">
    <location>
        <begin position="394"/>
        <end position="511"/>
    </location>
</feature>
<proteinExistence type="inferred from homology"/>
<reference evidence="14 15" key="1">
    <citation type="journal article" date="2018" name="Genome Biol. Evol.">
        <title>Multiple Roots of Fruiting Body Formation in Amoebozoa.</title>
        <authorList>
            <person name="Hillmann F."/>
            <person name="Forbes G."/>
            <person name="Novohradska S."/>
            <person name="Ferling I."/>
            <person name="Riege K."/>
            <person name="Groth M."/>
            <person name="Westermann M."/>
            <person name="Marz M."/>
            <person name="Spaller T."/>
            <person name="Winckler T."/>
            <person name="Schaap P."/>
            <person name="Glockner G."/>
        </authorList>
    </citation>
    <scope>NUCLEOTIDE SEQUENCE [LARGE SCALE GENOMIC DNA]</scope>
    <source>
        <strain evidence="14 15">Jena</strain>
    </source>
</reference>
<evidence type="ECO:0000256" key="9">
    <source>
        <dbReference type="ARBA" id="ARBA00023136"/>
    </source>
</evidence>
<evidence type="ECO:0000313" key="15">
    <source>
        <dbReference type="Proteomes" id="UP000241769"/>
    </source>
</evidence>
<dbReference type="AlphaFoldDB" id="A0A2P6NBY2"/>
<dbReference type="PANTHER" id="PTHR14043">
    <property type="entry name" value="CCAAT DISPLACEMENT PROTEIN-RELATED"/>
    <property type="match status" value="1"/>
</dbReference>
<evidence type="ECO:0000256" key="8">
    <source>
        <dbReference type="ARBA" id="ARBA00023054"/>
    </source>
</evidence>
<organism evidence="14 15">
    <name type="scientific">Planoprotostelium fungivorum</name>
    <dbReference type="NCBI Taxonomy" id="1890364"/>
    <lineage>
        <taxon>Eukaryota</taxon>
        <taxon>Amoebozoa</taxon>
        <taxon>Evosea</taxon>
        <taxon>Variosea</taxon>
        <taxon>Cavosteliida</taxon>
        <taxon>Cavosteliaceae</taxon>
        <taxon>Planoprotostelium</taxon>
    </lineage>
</organism>
<comment type="caution">
    <text evidence="14">The sequence shown here is derived from an EMBL/GenBank/DDBJ whole genome shotgun (WGS) entry which is preliminary data.</text>
</comment>
<evidence type="ECO:0000256" key="3">
    <source>
        <dbReference type="ARBA" id="ARBA00018691"/>
    </source>
</evidence>
<evidence type="ECO:0000259" key="12">
    <source>
        <dbReference type="Pfam" id="PF08172"/>
    </source>
</evidence>